<dbReference type="Gramene" id="ORGLA09G0179700.1">
    <property type="protein sequence ID" value="ORGLA09G0179700.1"/>
    <property type="gene ID" value="ORGLA09G0179700"/>
</dbReference>
<organism evidence="1 2">
    <name type="scientific">Oryza glaberrima</name>
    <name type="common">African rice</name>
    <dbReference type="NCBI Taxonomy" id="4538"/>
    <lineage>
        <taxon>Eukaryota</taxon>
        <taxon>Viridiplantae</taxon>
        <taxon>Streptophyta</taxon>
        <taxon>Embryophyta</taxon>
        <taxon>Tracheophyta</taxon>
        <taxon>Spermatophyta</taxon>
        <taxon>Magnoliopsida</taxon>
        <taxon>Liliopsida</taxon>
        <taxon>Poales</taxon>
        <taxon>Poaceae</taxon>
        <taxon>BOP clade</taxon>
        <taxon>Oryzoideae</taxon>
        <taxon>Oryzeae</taxon>
        <taxon>Oryzinae</taxon>
        <taxon>Oryza</taxon>
    </lineage>
</organism>
<dbReference type="EnsemblPlants" id="ORGLA09G0179700.1">
    <property type="protein sequence ID" value="ORGLA09G0179700.1"/>
    <property type="gene ID" value="ORGLA09G0179700"/>
</dbReference>
<reference evidence="1" key="1">
    <citation type="submission" date="2015-06" db="UniProtKB">
        <authorList>
            <consortium name="EnsemblPlants"/>
        </authorList>
    </citation>
    <scope>IDENTIFICATION</scope>
</reference>
<proteinExistence type="predicted"/>
<dbReference type="STRING" id="4538.I1QRW8"/>
<dbReference type="HOGENOM" id="CLU_2729789_0_0_1"/>
<reference evidence="2" key="2">
    <citation type="submission" date="2018-04" db="EMBL/GenBank/DDBJ databases">
        <title>OglaRS2 (Oryza glaberrima Reference Sequence Version 2).</title>
        <authorList>
            <person name="Zhang J."/>
            <person name="Kudrna D."/>
            <person name="Lee S."/>
            <person name="Talag J."/>
            <person name="Rajasekar S."/>
            <person name="Wing R.A."/>
        </authorList>
    </citation>
    <scope>NUCLEOTIDE SEQUENCE [LARGE SCALE GENOMIC DNA]</scope>
    <source>
        <strain evidence="2">cv. IRGC 96717</strain>
    </source>
</reference>
<accession>I1QRW8</accession>
<evidence type="ECO:0000313" key="1">
    <source>
        <dbReference type="EnsemblPlants" id="ORGLA09G0179700.1"/>
    </source>
</evidence>
<name>I1QRW8_ORYGL</name>
<keyword evidence="2" id="KW-1185">Reference proteome</keyword>
<protein>
    <submittedName>
        <fullName evidence="1">Uncharacterized protein</fullName>
    </submittedName>
</protein>
<dbReference type="AlphaFoldDB" id="I1QRW8"/>
<dbReference type="Proteomes" id="UP000007306">
    <property type="component" value="Unassembled WGS sequence"/>
</dbReference>
<evidence type="ECO:0000313" key="2">
    <source>
        <dbReference type="Proteomes" id="UP000007306"/>
    </source>
</evidence>
<sequence length="72" mass="7700">PSAASKGDLAIINRAVHNVEAEPHDRAKHVTKPAPHGKVIKIQIDDADPTKLVSLGGDMGEEEVENILEVLN</sequence>